<keyword evidence="3" id="KW-1185">Reference proteome</keyword>
<proteinExistence type="predicted"/>
<protein>
    <submittedName>
        <fullName evidence="2">Uncharacterized protein</fullName>
    </submittedName>
</protein>
<dbReference type="EMBL" id="JADNRY010000259">
    <property type="protein sequence ID" value="KAF9060130.1"/>
    <property type="molecule type" value="Genomic_DNA"/>
</dbReference>
<gene>
    <name evidence="2" type="ORF">BDP27DRAFT_1430452</name>
</gene>
<keyword evidence="1" id="KW-0472">Membrane</keyword>
<sequence length="86" mass="9221">MQGCTQEFINTDYVPSSNISALFSILLLLQVMVQGMPQRRTGTDFVCDGPPDADTGPYTCCAALPSDNSGHSFRCVALKPGEFCAL</sequence>
<dbReference type="Proteomes" id="UP000772434">
    <property type="component" value="Unassembled WGS sequence"/>
</dbReference>
<keyword evidence="1" id="KW-0812">Transmembrane</keyword>
<reference evidence="2" key="1">
    <citation type="submission" date="2020-11" db="EMBL/GenBank/DDBJ databases">
        <authorList>
            <consortium name="DOE Joint Genome Institute"/>
            <person name="Ahrendt S."/>
            <person name="Riley R."/>
            <person name="Andreopoulos W."/>
            <person name="Labutti K."/>
            <person name="Pangilinan J."/>
            <person name="Ruiz-Duenas F.J."/>
            <person name="Barrasa J.M."/>
            <person name="Sanchez-Garcia M."/>
            <person name="Camarero S."/>
            <person name="Miyauchi S."/>
            <person name="Serrano A."/>
            <person name="Linde D."/>
            <person name="Babiker R."/>
            <person name="Drula E."/>
            <person name="Ayuso-Fernandez I."/>
            <person name="Pacheco R."/>
            <person name="Padilla G."/>
            <person name="Ferreira P."/>
            <person name="Barriuso J."/>
            <person name="Kellner H."/>
            <person name="Castanera R."/>
            <person name="Alfaro M."/>
            <person name="Ramirez L."/>
            <person name="Pisabarro A.G."/>
            <person name="Kuo A."/>
            <person name="Tritt A."/>
            <person name="Lipzen A."/>
            <person name="He G."/>
            <person name="Yan M."/>
            <person name="Ng V."/>
            <person name="Cullen D."/>
            <person name="Martin F."/>
            <person name="Rosso M.-N."/>
            <person name="Henrissat B."/>
            <person name="Hibbett D."/>
            <person name="Martinez A.T."/>
            <person name="Grigoriev I.V."/>
        </authorList>
    </citation>
    <scope>NUCLEOTIDE SEQUENCE</scope>
    <source>
        <strain evidence="2">AH 40177</strain>
    </source>
</reference>
<accession>A0A9P5PDK0</accession>
<keyword evidence="1" id="KW-1133">Transmembrane helix</keyword>
<evidence type="ECO:0000313" key="3">
    <source>
        <dbReference type="Proteomes" id="UP000772434"/>
    </source>
</evidence>
<name>A0A9P5PDK0_9AGAR</name>
<comment type="caution">
    <text evidence="2">The sequence shown here is derived from an EMBL/GenBank/DDBJ whole genome shotgun (WGS) entry which is preliminary data.</text>
</comment>
<organism evidence="2 3">
    <name type="scientific">Rhodocollybia butyracea</name>
    <dbReference type="NCBI Taxonomy" id="206335"/>
    <lineage>
        <taxon>Eukaryota</taxon>
        <taxon>Fungi</taxon>
        <taxon>Dikarya</taxon>
        <taxon>Basidiomycota</taxon>
        <taxon>Agaricomycotina</taxon>
        <taxon>Agaricomycetes</taxon>
        <taxon>Agaricomycetidae</taxon>
        <taxon>Agaricales</taxon>
        <taxon>Marasmiineae</taxon>
        <taxon>Omphalotaceae</taxon>
        <taxon>Rhodocollybia</taxon>
    </lineage>
</organism>
<dbReference type="AlphaFoldDB" id="A0A9P5PDK0"/>
<evidence type="ECO:0000313" key="2">
    <source>
        <dbReference type="EMBL" id="KAF9060130.1"/>
    </source>
</evidence>
<feature type="transmembrane region" description="Helical" evidence="1">
    <location>
        <begin position="13"/>
        <end position="33"/>
    </location>
</feature>
<evidence type="ECO:0000256" key="1">
    <source>
        <dbReference type="SAM" id="Phobius"/>
    </source>
</evidence>